<comment type="caution">
    <text evidence="3">The sequence shown here is derived from an EMBL/GenBank/DDBJ whole genome shotgun (WGS) entry which is preliminary data.</text>
</comment>
<dbReference type="VEuPathDB" id="FungiDB:FUN_002239"/>
<dbReference type="OrthoDB" id="20949at2759"/>
<feature type="compositionally biased region" description="Basic and acidic residues" evidence="2">
    <location>
        <begin position="45"/>
        <end position="70"/>
    </location>
</feature>
<sequence>MGRINSNRERKLKRLESNSIKSKQKKREKDKIIKHVKNRQNVSKNSDKKKEVKNVEKQEEEILSKSESERNSITSSDESLTDHYSIPKMKKQSKNTTANFAETMNKLLTAPVKPIYQNTPVLSRSKGIEREIDEAKLEYKARKAMTMEKKKLASKDRVKTDFATFDHERKLRKLATKGVVQLFNAINKSQKVTNDAIKAAGGETKLTSRDTEDVANMSKETFLDFLKGEK</sequence>
<evidence type="ECO:0000313" key="3">
    <source>
        <dbReference type="EMBL" id="PKY53688.1"/>
    </source>
</evidence>
<dbReference type="GO" id="GO:0000470">
    <property type="term" value="P:maturation of LSU-rRNA"/>
    <property type="evidence" value="ECO:0007669"/>
    <property type="project" value="TreeGrafter"/>
</dbReference>
<comment type="similarity">
    <text evidence="1">Belongs to the RRP15 family.</text>
</comment>
<dbReference type="PANTHER" id="PTHR13245:SF14">
    <property type="entry name" value="RRP15-LIKE PROTEIN"/>
    <property type="match status" value="1"/>
</dbReference>
<dbReference type="Proteomes" id="UP000234323">
    <property type="component" value="Unassembled WGS sequence"/>
</dbReference>
<accession>A0A2I1H493</accession>
<reference evidence="3 4" key="1">
    <citation type="submission" date="2015-10" db="EMBL/GenBank/DDBJ databases">
        <title>Genome analyses suggest a sexual origin of heterokaryosis in a supposedly ancient asexual fungus.</title>
        <authorList>
            <person name="Ropars J."/>
            <person name="Sedzielewska K."/>
            <person name="Noel J."/>
            <person name="Charron P."/>
            <person name="Farinelli L."/>
            <person name="Marton T."/>
            <person name="Kruger M."/>
            <person name="Pelin A."/>
            <person name="Brachmann A."/>
            <person name="Corradi N."/>
        </authorList>
    </citation>
    <scope>NUCLEOTIDE SEQUENCE [LARGE SCALE GENOMIC DNA]</scope>
    <source>
        <strain evidence="3 4">A4</strain>
    </source>
</reference>
<name>A0A2I1H493_9GLOM</name>
<dbReference type="VEuPathDB" id="FungiDB:RhiirA1_407533"/>
<dbReference type="GO" id="GO:0030687">
    <property type="term" value="C:preribosome, large subunit precursor"/>
    <property type="evidence" value="ECO:0007669"/>
    <property type="project" value="TreeGrafter"/>
</dbReference>
<dbReference type="InterPro" id="IPR012459">
    <property type="entry name" value="Rrp15"/>
</dbReference>
<dbReference type="EMBL" id="LLXI01001440">
    <property type="protein sequence ID" value="PKY53688.1"/>
    <property type="molecule type" value="Genomic_DNA"/>
</dbReference>
<feature type="region of interest" description="Disordered" evidence="2">
    <location>
        <begin position="1"/>
        <end position="97"/>
    </location>
</feature>
<evidence type="ECO:0000256" key="1">
    <source>
        <dbReference type="ARBA" id="ARBA00007462"/>
    </source>
</evidence>
<evidence type="ECO:0000313" key="4">
    <source>
        <dbReference type="Proteomes" id="UP000234323"/>
    </source>
</evidence>
<proteinExistence type="inferred from homology"/>
<protein>
    <submittedName>
        <fullName evidence="3">Rrp15p-domain-containing protein</fullName>
    </submittedName>
</protein>
<keyword evidence="4" id="KW-1185">Reference proteome</keyword>
<dbReference type="Pfam" id="PF07890">
    <property type="entry name" value="Rrp15p"/>
    <property type="match status" value="1"/>
</dbReference>
<dbReference type="AlphaFoldDB" id="A0A2I1H493"/>
<dbReference type="PANTHER" id="PTHR13245">
    <property type="entry name" value="RRP15-LIKE PROTEIN"/>
    <property type="match status" value="1"/>
</dbReference>
<organism evidence="3 4">
    <name type="scientific">Rhizophagus irregularis</name>
    <dbReference type="NCBI Taxonomy" id="588596"/>
    <lineage>
        <taxon>Eukaryota</taxon>
        <taxon>Fungi</taxon>
        <taxon>Fungi incertae sedis</taxon>
        <taxon>Mucoromycota</taxon>
        <taxon>Glomeromycotina</taxon>
        <taxon>Glomeromycetes</taxon>
        <taxon>Glomerales</taxon>
        <taxon>Glomeraceae</taxon>
        <taxon>Rhizophagus</taxon>
    </lineage>
</organism>
<dbReference type="GO" id="GO:0000460">
    <property type="term" value="P:maturation of 5.8S rRNA"/>
    <property type="evidence" value="ECO:0007669"/>
    <property type="project" value="TreeGrafter"/>
</dbReference>
<gene>
    <name evidence="3" type="ORF">RhiirA4_409226</name>
</gene>
<dbReference type="VEuPathDB" id="FungiDB:RhiirFUN_002300"/>
<evidence type="ECO:0000256" key="2">
    <source>
        <dbReference type="SAM" id="MobiDB-lite"/>
    </source>
</evidence>